<protein>
    <submittedName>
        <fullName evidence="2">Uncharacterized protein LOC111432632 isoform X1</fullName>
    </submittedName>
</protein>
<organism evidence="1 2">
    <name type="scientific">Cucurbita moschata</name>
    <name type="common">Winter crookneck squash</name>
    <name type="synonym">Cucurbita pepo var. moschata</name>
    <dbReference type="NCBI Taxonomy" id="3662"/>
    <lineage>
        <taxon>Eukaryota</taxon>
        <taxon>Viridiplantae</taxon>
        <taxon>Streptophyta</taxon>
        <taxon>Embryophyta</taxon>
        <taxon>Tracheophyta</taxon>
        <taxon>Spermatophyta</taxon>
        <taxon>Magnoliopsida</taxon>
        <taxon>eudicotyledons</taxon>
        <taxon>Gunneridae</taxon>
        <taxon>Pentapetalae</taxon>
        <taxon>rosids</taxon>
        <taxon>fabids</taxon>
        <taxon>Cucurbitales</taxon>
        <taxon>Cucurbitaceae</taxon>
        <taxon>Cucurbiteae</taxon>
        <taxon>Cucurbita</taxon>
    </lineage>
</organism>
<dbReference type="GeneID" id="111432632"/>
<reference evidence="2" key="1">
    <citation type="submission" date="2025-08" db="UniProtKB">
        <authorList>
            <consortium name="RefSeq"/>
        </authorList>
    </citation>
    <scope>IDENTIFICATION</scope>
    <source>
        <tissue evidence="2">Young leaves</tissue>
    </source>
</reference>
<keyword evidence="1" id="KW-1185">Reference proteome</keyword>
<dbReference type="AlphaFoldDB" id="A0A6J1EBH2"/>
<accession>A0A6J1EBH2</accession>
<evidence type="ECO:0000313" key="1">
    <source>
        <dbReference type="Proteomes" id="UP000504609"/>
    </source>
</evidence>
<dbReference type="KEGG" id="cmos:111432632"/>
<proteinExistence type="predicted"/>
<dbReference type="RefSeq" id="XP_022925347.1">
    <property type="nucleotide sequence ID" value="XM_023069579.1"/>
</dbReference>
<dbReference type="Proteomes" id="UP000504609">
    <property type="component" value="Unplaced"/>
</dbReference>
<gene>
    <name evidence="2" type="primary">LOC111432632</name>
</gene>
<name>A0A6J1EBH2_CUCMO</name>
<evidence type="ECO:0000313" key="2">
    <source>
        <dbReference type="RefSeq" id="XP_022925347.1"/>
    </source>
</evidence>
<sequence length="143" mass="16733">MLFLEERGGIAATHRPAYGGARQDQRAMHGDRGLEKRIRRAQPGWPEFEPCELNRTGRWPAIAREVARGHARIVHPPKRVSRACKRDLSRKFQNFWNLFRQIVRAWEDTRQPITIRSFEAIGISRLSFVGRKSLWLQARHVVQ</sequence>